<comment type="caution">
    <text evidence="1">The sequence shown here is derived from an EMBL/GenBank/DDBJ whole genome shotgun (WGS) entry which is preliminary data.</text>
</comment>
<dbReference type="Proteomes" id="UP001195769">
    <property type="component" value="Unassembled WGS sequence"/>
</dbReference>
<protein>
    <submittedName>
        <fullName evidence="1">Uncharacterized protein</fullName>
    </submittedName>
</protein>
<organism evidence="1 2">
    <name type="scientific">Suillus fuscotomentosus</name>
    <dbReference type="NCBI Taxonomy" id="1912939"/>
    <lineage>
        <taxon>Eukaryota</taxon>
        <taxon>Fungi</taxon>
        <taxon>Dikarya</taxon>
        <taxon>Basidiomycota</taxon>
        <taxon>Agaricomycotina</taxon>
        <taxon>Agaricomycetes</taxon>
        <taxon>Agaricomycetidae</taxon>
        <taxon>Boletales</taxon>
        <taxon>Suillineae</taxon>
        <taxon>Suillaceae</taxon>
        <taxon>Suillus</taxon>
    </lineage>
</organism>
<name>A0AAD4HDZ0_9AGAM</name>
<sequence>MHMTANVNSNTIHFIVVDWDLKTWRPVNTSLQALILQHCLYGMPHNSIMSNILTFISINGTWTNILNSPQHDALEKLAKYKNAFNASHQDQFISYNQLSFMPNSGLSISEAQATKWGMQLQVQINVVADLKICLGVSDCWTPDYVEYVKALEYSHCQHFICAIEELANLASTGYKLWKQISKAIVKHSGAIHSALDNHIICSTWIHWSPPHYQSGEDADIGGLDVEDGEEADIGGLDSGDGEEAARFEAYMEQMLWAWIWRALILPISSLSNEGRKWLKVRVNCLEKVLDNLAFADDDTNLVLANAVSDITTTLLNNVLPQVCKEWFKQCWKRVELPSHLVLHNISSVKTIGPMMTSTSCIPPSSQPSTNVTGLMPMPSTSKDYAKILFGAYCLPHDMIHEICACINKDTGFERENWESVTTSQKVAHQEKFRPERWTQHQLYLDGKSLWCSPNTWNGFIHQQLNGINEGLPKEDHCFYIAVRGGIKDLSEPRFFFSGKAEKFVCAVLELEPRHLALKLKAFAIPGLDELDLSEEVLVARIASNQAHQAKGEHVYKLRKKCAAKRVEKSTEYVESSGDKIVEKSAELIESSDED</sequence>
<proteinExistence type="predicted"/>
<gene>
    <name evidence="1" type="ORF">F5891DRAFT_986208</name>
</gene>
<dbReference type="GeneID" id="64672018"/>
<reference evidence="1" key="1">
    <citation type="journal article" date="2020" name="New Phytol.">
        <title>Comparative genomics reveals dynamic genome evolution in host specialist ectomycorrhizal fungi.</title>
        <authorList>
            <person name="Lofgren L.A."/>
            <person name="Nguyen N.H."/>
            <person name="Vilgalys R."/>
            <person name="Ruytinx J."/>
            <person name="Liao H.L."/>
            <person name="Branco S."/>
            <person name="Kuo A."/>
            <person name="LaButti K."/>
            <person name="Lipzen A."/>
            <person name="Andreopoulos W."/>
            <person name="Pangilinan J."/>
            <person name="Riley R."/>
            <person name="Hundley H."/>
            <person name="Na H."/>
            <person name="Barry K."/>
            <person name="Grigoriev I.V."/>
            <person name="Stajich J.E."/>
            <person name="Kennedy P.G."/>
        </authorList>
    </citation>
    <scope>NUCLEOTIDE SEQUENCE</scope>
    <source>
        <strain evidence="1">FC203</strain>
    </source>
</reference>
<accession>A0AAD4HDZ0</accession>
<evidence type="ECO:0000313" key="2">
    <source>
        <dbReference type="Proteomes" id="UP001195769"/>
    </source>
</evidence>
<dbReference type="RefSeq" id="XP_041218644.1">
    <property type="nucleotide sequence ID" value="XM_041377720.1"/>
</dbReference>
<keyword evidence="2" id="KW-1185">Reference proteome</keyword>
<dbReference type="EMBL" id="JABBWK010000109">
    <property type="protein sequence ID" value="KAG1893068.1"/>
    <property type="molecule type" value="Genomic_DNA"/>
</dbReference>
<evidence type="ECO:0000313" key="1">
    <source>
        <dbReference type="EMBL" id="KAG1893068.1"/>
    </source>
</evidence>
<dbReference type="AlphaFoldDB" id="A0AAD4HDZ0"/>